<dbReference type="GO" id="GO:0044423">
    <property type="term" value="C:virion component"/>
    <property type="evidence" value="ECO:0007669"/>
    <property type="project" value="UniProtKB-KW"/>
</dbReference>
<dbReference type="InterPro" id="IPR029053">
    <property type="entry name" value="Viral_coat"/>
</dbReference>
<dbReference type="InterPro" id="IPR004005">
    <property type="entry name" value="Calicivirus_coat"/>
</dbReference>
<keyword evidence="2" id="KW-0946">Virion</keyword>
<evidence type="ECO:0000313" key="4">
    <source>
        <dbReference type="EMBL" id="QJI53569.1"/>
    </source>
</evidence>
<name>A0A6M3YNU4_9VIRU</name>
<dbReference type="SUPFAM" id="SSF88633">
    <property type="entry name" value="Positive stranded ssRNA viruses"/>
    <property type="match status" value="1"/>
</dbReference>
<proteinExistence type="predicted"/>
<dbReference type="Gene3D" id="2.60.120.20">
    <property type="match status" value="1"/>
</dbReference>
<dbReference type="Pfam" id="PF00915">
    <property type="entry name" value="Calici_coat"/>
    <property type="match status" value="1"/>
</dbReference>
<organism evidence="4">
    <name type="scientific">Picornavirales sp</name>
    <dbReference type="NCBI Taxonomy" id="1955153"/>
    <lineage>
        <taxon>Viruses</taxon>
        <taxon>Riboviria</taxon>
        <taxon>Orthornavirae</taxon>
        <taxon>Pisuviricota</taxon>
        <taxon>Pisoniviricetes</taxon>
        <taxon>Picornavirales</taxon>
    </lineage>
</organism>
<dbReference type="GO" id="GO:0030430">
    <property type="term" value="C:host cell cytoplasm"/>
    <property type="evidence" value="ECO:0007669"/>
    <property type="project" value="UniProtKB-SubCell"/>
</dbReference>
<evidence type="ECO:0000256" key="2">
    <source>
        <dbReference type="ARBA" id="ARBA00022844"/>
    </source>
</evidence>
<evidence type="ECO:0000259" key="3">
    <source>
        <dbReference type="Pfam" id="PF00915"/>
    </source>
</evidence>
<comment type="subcellular location">
    <subcellularLocation>
        <location evidence="1">Virion</location>
    </subcellularLocation>
</comment>
<protein>
    <recommendedName>
        <fullName evidence="3">Calicivirus coat protein domain-containing protein</fullName>
    </recommendedName>
</protein>
<dbReference type="EMBL" id="MN918684">
    <property type="protein sequence ID" value="QJI53569.1"/>
    <property type="molecule type" value="Genomic_RNA"/>
</dbReference>
<accession>A0A6M3YNU4</accession>
<sequence>MSHIPQPTSGDSNLETQFHSTQLQANGPTIAPIETPTPNTREVQAAAGEEVTIPDYFYKQWRRVATLEWTTNDPIGKVLWTANVSPLELDPALAYQMALFHAWGGDFEVSVRAVATGFHAGQMAIVSVPPGIELEDINNPLDYTLFPYEVMDVKKLEANAFTIRDRRNTKYHYMKRDNSPPGVGDIGGRVGLFVDTPLTTSATGVQKIALAVWARCASNFRVAYVRNPLMHQPTQVSYVPEPIIAALNASLNSLLANGPTYAKELSIQPSDIKVYKKWYSNCVRMNGKVFQPLKEPVYWHKRDISIISGKMDSSGRFDVNNTSQNSYPLESGSTECTFQVAGTSECETLALSRSAFSGSLYFLVFQQPSKLVGKQGTLFVRTGSTNFNGGVFPEQNITIIKEGEGLVTFSNGAANCVQTENIALLFVSFAFPDNLPQNKCYSIVLKSKLTGLPIANMKLHRGGYMTAQSLPKVTTKFLLFDCTFEQNGIMGVLDSFPNPLTTNANMAAHLFLAKQAARNSKRIQKAEEFSVAADQVELSKWQPSHLFSEDSPLEEDSPER</sequence>
<reference evidence="4" key="1">
    <citation type="submission" date="2020-01" db="EMBL/GenBank/DDBJ databases">
        <title>Viral genomes from wild and zoo birds in China.</title>
        <authorList>
            <person name="Zhao M."/>
            <person name="Shan L.T."/>
            <person name="Yang X.S."/>
            <person name="Zhang W."/>
        </authorList>
    </citation>
    <scope>NUCLEOTIDE SEQUENCE</scope>
    <source>
        <strain evidence="4">Stc111Shi1</strain>
    </source>
</reference>
<feature type="domain" description="Calicivirus coat protein" evidence="3">
    <location>
        <begin position="56"/>
        <end position="271"/>
    </location>
</feature>
<evidence type="ECO:0000256" key="1">
    <source>
        <dbReference type="ARBA" id="ARBA00004328"/>
    </source>
</evidence>